<feature type="region of interest" description="Disordered" evidence="1">
    <location>
        <begin position="283"/>
        <end position="330"/>
    </location>
</feature>
<dbReference type="PANTHER" id="PTHR10933">
    <property type="entry name" value="IMMUNOGLOBULIN-BINDING PROTEIN 1"/>
    <property type="match status" value="1"/>
</dbReference>
<feature type="region of interest" description="Disordered" evidence="1">
    <location>
        <begin position="200"/>
        <end position="241"/>
    </location>
</feature>
<proteinExistence type="predicted"/>
<keyword evidence="3" id="KW-1185">Reference proteome</keyword>
<feature type="compositionally biased region" description="Basic and acidic residues" evidence="1">
    <location>
        <begin position="213"/>
        <end position="228"/>
    </location>
</feature>
<dbReference type="EMBL" id="JBBJBU010000016">
    <property type="protein sequence ID" value="KAK7202696.1"/>
    <property type="molecule type" value="Genomic_DNA"/>
</dbReference>
<name>A0ABR1EYN5_9ASCO</name>
<evidence type="ECO:0000256" key="1">
    <source>
        <dbReference type="SAM" id="MobiDB-lite"/>
    </source>
</evidence>
<dbReference type="Gene3D" id="1.25.40.540">
    <property type="entry name" value="TAP42-like family"/>
    <property type="match status" value="1"/>
</dbReference>
<reference evidence="2 3" key="1">
    <citation type="submission" date="2024-03" db="EMBL/GenBank/DDBJ databases">
        <title>Genome-scale model development and genomic sequencing of the oleaginous clade Lipomyces.</title>
        <authorList>
            <consortium name="Lawrence Berkeley National Laboratory"/>
            <person name="Czajka J.J."/>
            <person name="Han Y."/>
            <person name="Kim J."/>
            <person name="Mondo S.J."/>
            <person name="Hofstad B.A."/>
            <person name="Robles A."/>
            <person name="Haridas S."/>
            <person name="Riley R."/>
            <person name="LaButti K."/>
            <person name="Pangilinan J."/>
            <person name="Andreopoulos W."/>
            <person name="Lipzen A."/>
            <person name="Yan J."/>
            <person name="Wang M."/>
            <person name="Ng V."/>
            <person name="Grigoriev I.V."/>
            <person name="Spatafora J.W."/>
            <person name="Magnuson J.K."/>
            <person name="Baker S.E."/>
            <person name="Pomraning K.R."/>
        </authorList>
    </citation>
    <scope>NUCLEOTIDE SEQUENCE [LARGE SCALE GENOMIC DNA]</scope>
    <source>
        <strain evidence="2 3">Phaff 52-87</strain>
    </source>
</reference>
<evidence type="ECO:0000313" key="3">
    <source>
        <dbReference type="Proteomes" id="UP001498771"/>
    </source>
</evidence>
<dbReference type="Proteomes" id="UP001498771">
    <property type="component" value="Unassembled WGS sequence"/>
</dbReference>
<comment type="caution">
    <text evidence="2">The sequence shown here is derived from an EMBL/GenBank/DDBJ whole genome shotgun (WGS) entry which is preliminary data.</text>
</comment>
<feature type="non-terminal residue" evidence="2">
    <location>
        <position position="330"/>
    </location>
</feature>
<protein>
    <submittedName>
        <fullName evidence="2">Type 2A phosphatase-associated protein 42</fullName>
    </submittedName>
</protein>
<dbReference type="Pfam" id="PF04177">
    <property type="entry name" value="TAP42"/>
    <property type="match status" value="1"/>
</dbReference>
<dbReference type="InterPro" id="IPR007304">
    <property type="entry name" value="TAP46-like"/>
</dbReference>
<feature type="non-terminal residue" evidence="2">
    <location>
        <position position="1"/>
    </location>
</feature>
<sequence length="330" mass="37447">STSSDGYQSLLRQCISSFEASKSKAERLSLFSDNESIEDVATNSILFLTIDYYLATLNDRIFTAGISERKPLAIKSKQLYLSFLALCDSYGLLKPESAKILHFIQKAPVESPIFTKAFAQSYKDPAEQRAARIAKFKREKAIENSVKELRDRMLASTEADDDDDDDIARDLYIRQIELFAERSFNSLQGLDSELEILAMAPSQPAPPPQPPKSESENKKDDYSDRLDAPARSSQPLLTPQGKVNRPFMIVNKREQLKKNVFKPDYVLPTMTIDEYLDEERKMGNMIEGGGPESAKKTEVDEDNEEEQDKETYRLRQWDEFTEANPRGSGN</sequence>
<dbReference type="GeneID" id="90035711"/>
<accession>A0ABR1EYN5</accession>
<organism evidence="2 3">
    <name type="scientific">Myxozyma melibiosi</name>
    <dbReference type="NCBI Taxonomy" id="54550"/>
    <lineage>
        <taxon>Eukaryota</taxon>
        <taxon>Fungi</taxon>
        <taxon>Dikarya</taxon>
        <taxon>Ascomycota</taxon>
        <taxon>Saccharomycotina</taxon>
        <taxon>Lipomycetes</taxon>
        <taxon>Lipomycetales</taxon>
        <taxon>Lipomycetaceae</taxon>
        <taxon>Myxozyma</taxon>
    </lineage>
</organism>
<dbReference type="PANTHER" id="PTHR10933:SF9">
    <property type="entry name" value="IMMUNOGLOBULIN-BINDING PROTEIN 1"/>
    <property type="match status" value="1"/>
</dbReference>
<evidence type="ECO:0000313" key="2">
    <source>
        <dbReference type="EMBL" id="KAK7202696.1"/>
    </source>
</evidence>
<gene>
    <name evidence="2" type="ORF">BZA70DRAFT_223899</name>
</gene>
<dbReference type="RefSeq" id="XP_064765729.1">
    <property type="nucleotide sequence ID" value="XM_064910199.1"/>
</dbReference>
<feature type="compositionally biased region" description="Basic and acidic residues" evidence="1">
    <location>
        <begin position="309"/>
        <end position="318"/>
    </location>
</feature>
<feature type="compositionally biased region" description="Acidic residues" evidence="1">
    <location>
        <begin position="299"/>
        <end position="308"/>
    </location>
</feature>
<dbReference type="InterPro" id="IPR038511">
    <property type="entry name" value="TAP42/TAP46-like_sf"/>
</dbReference>